<sequence length="119" mass="13318">MDLKTIMQQQNFAVLGNTVNPEKYAYKIKHGLLEKGYTAYGVSKEFSSINEISGDIDVIVFCINAVLGLKLIKECNKQFKYAVVQPGAESEDLLEYLKNSNIDFIEGCVLVGMSLYPKQ</sequence>
<reference evidence="2" key="2">
    <citation type="journal article" date="2021" name="Microbiol. Resour. Announc.">
        <title>Complete Genome Sequences of Three Human Oral Treponema parvum Isolates.</title>
        <authorList>
            <person name="Zeng H."/>
            <person name="Watt R.M."/>
        </authorList>
    </citation>
    <scope>NUCLEOTIDE SEQUENCE</scope>
    <source>
        <strain evidence="2">ATCC 700773</strain>
    </source>
</reference>
<dbReference type="AlphaFoldDB" id="A0A975EZ66"/>
<evidence type="ECO:0000313" key="3">
    <source>
        <dbReference type="Proteomes" id="UP000671995"/>
    </source>
</evidence>
<dbReference type="InterPro" id="IPR003781">
    <property type="entry name" value="CoA-bd"/>
</dbReference>
<feature type="domain" description="CoA-binding" evidence="1">
    <location>
        <begin position="11"/>
        <end position="111"/>
    </location>
</feature>
<dbReference type="InterPro" id="IPR036291">
    <property type="entry name" value="NAD(P)-bd_dom_sf"/>
</dbReference>
<dbReference type="Proteomes" id="UP000671995">
    <property type="component" value="Chromosome"/>
</dbReference>
<dbReference type="SUPFAM" id="SSF51735">
    <property type="entry name" value="NAD(P)-binding Rossmann-fold domains"/>
    <property type="match status" value="1"/>
</dbReference>
<protein>
    <submittedName>
        <fullName evidence="2">CoA-binding protein</fullName>
    </submittedName>
</protein>
<name>A0A975EZ66_9SPIR</name>
<accession>A0A975EZ66</accession>
<dbReference type="EMBL" id="CP054257">
    <property type="protein sequence ID" value="QTQ11388.1"/>
    <property type="molecule type" value="Genomic_DNA"/>
</dbReference>
<dbReference type="Pfam" id="PF13380">
    <property type="entry name" value="CoA_binding_2"/>
    <property type="match status" value="1"/>
</dbReference>
<proteinExistence type="predicted"/>
<evidence type="ECO:0000313" key="2">
    <source>
        <dbReference type="EMBL" id="QTQ11388.1"/>
    </source>
</evidence>
<evidence type="ECO:0000259" key="1">
    <source>
        <dbReference type="Pfam" id="PF13380"/>
    </source>
</evidence>
<dbReference type="RefSeq" id="WP_210118183.1">
    <property type="nucleotide sequence ID" value="NZ_CP054257.1"/>
</dbReference>
<reference evidence="2" key="1">
    <citation type="submission" date="2020-05" db="EMBL/GenBank/DDBJ databases">
        <authorList>
            <person name="Zeng H."/>
            <person name="Chan Y.K."/>
            <person name="Watt R.M."/>
        </authorList>
    </citation>
    <scope>NUCLEOTIDE SEQUENCE</scope>
    <source>
        <strain evidence="2">ATCC 700773</strain>
    </source>
</reference>
<organism evidence="2 3">
    <name type="scientific">Treponema parvum</name>
    <dbReference type="NCBI Taxonomy" id="138851"/>
    <lineage>
        <taxon>Bacteria</taxon>
        <taxon>Pseudomonadati</taxon>
        <taxon>Spirochaetota</taxon>
        <taxon>Spirochaetia</taxon>
        <taxon>Spirochaetales</taxon>
        <taxon>Treponemataceae</taxon>
        <taxon>Treponema</taxon>
    </lineage>
</organism>
<gene>
    <name evidence="2" type="ORF">HRI96_03755</name>
</gene>
<dbReference type="Gene3D" id="3.40.50.720">
    <property type="entry name" value="NAD(P)-binding Rossmann-like Domain"/>
    <property type="match status" value="1"/>
</dbReference>